<feature type="signal peptide" evidence="1">
    <location>
        <begin position="1"/>
        <end position="16"/>
    </location>
</feature>
<proteinExistence type="predicted"/>
<evidence type="ECO:0000256" key="1">
    <source>
        <dbReference type="SAM" id="SignalP"/>
    </source>
</evidence>
<organism evidence="2 3">
    <name type="scientific">Jiella avicenniae</name>
    <dbReference type="NCBI Taxonomy" id="2907202"/>
    <lineage>
        <taxon>Bacteria</taxon>
        <taxon>Pseudomonadati</taxon>
        <taxon>Pseudomonadota</taxon>
        <taxon>Alphaproteobacteria</taxon>
        <taxon>Hyphomicrobiales</taxon>
        <taxon>Aurantimonadaceae</taxon>
        <taxon>Jiella</taxon>
    </lineage>
</organism>
<dbReference type="AlphaFoldDB" id="A0A9X1P1I7"/>
<keyword evidence="1" id="KW-0732">Signal</keyword>
<comment type="caution">
    <text evidence="2">The sequence shown here is derived from an EMBL/GenBank/DDBJ whole genome shotgun (WGS) entry which is preliminary data.</text>
</comment>
<sequence>MGVTLAGLIASLPAPAFGPGSSVAALFPPWWSQERVLAAATQSGSLLDVGGWSSVVVLAFTDKALPDRLRESGALIVLDARAVGCFASPK</sequence>
<name>A0A9X1P1I7_9HYPH</name>
<reference evidence="2" key="1">
    <citation type="submission" date="2022-01" db="EMBL/GenBank/DDBJ databases">
        <title>Jiella avicenniae sp. nov., a novel endophytic bacterium isolated from bark of Avicennia marina.</title>
        <authorList>
            <person name="Tuo L."/>
        </authorList>
    </citation>
    <scope>NUCLEOTIDE SEQUENCE</scope>
    <source>
        <strain evidence="2">CBK1P-4</strain>
    </source>
</reference>
<dbReference type="Proteomes" id="UP001139035">
    <property type="component" value="Unassembled WGS sequence"/>
</dbReference>
<dbReference type="RefSeq" id="WP_233720681.1">
    <property type="nucleotide sequence ID" value="NZ_JAJUWU010000017.1"/>
</dbReference>
<gene>
    <name evidence="2" type="ORF">LZD57_17020</name>
</gene>
<accession>A0A9X1P1I7</accession>
<dbReference type="EMBL" id="JAJUWU010000017">
    <property type="protein sequence ID" value="MCE7029692.1"/>
    <property type="molecule type" value="Genomic_DNA"/>
</dbReference>
<feature type="chain" id="PRO_5040978613" evidence="1">
    <location>
        <begin position="17"/>
        <end position="90"/>
    </location>
</feature>
<evidence type="ECO:0000313" key="3">
    <source>
        <dbReference type="Proteomes" id="UP001139035"/>
    </source>
</evidence>
<keyword evidence="3" id="KW-1185">Reference proteome</keyword>
<evidence type="ECO:0000313" key="2">
    <source>
        <dbReference type="EMBL" id="MCE7029692.1"/>
    </source>
</evidence>
<protein>
    <submittedName>
        <fullName evidence="2">Uncharacterized protein</fullName>
    </submittedName>
</protein>